<protein>
    <recommendedName>
        <fullName evidence="4">Ig-like domain-containing protein</fullName>
    </recommendedName>
</protein>
<feature type="signal peptide" evidence="1">
    <location>
        <begin position="1"/>
        <end position="24"/>
    </location>
</feature>
<reference evidence="2 3" key="1">
    <citation type="submission" date="2016-09" db="EMBL/GenBank/DDBJ databases">
        <title>genome sequence of Mycobacterium sp. 739 SCH.</title>
        <authorList>
            <person name="Greninger A.L."/>
            <person name="Qin X."/>
            <person name="Jerome K."/>
            <person name="Vora S."/>
            <person name="Quinn K."/>
        </authorList>
    </citation>
    <scope>NUCLEOTIDE SEQUENCE [LARGE SCALE GENOMIC DNA]</scope>
    <source>
        <strain evidence="2 3">SCH</strain>
    </source>
</reference>
<evidence type="ECO:0000256" key="1">
    <source>
        <dbReference type="SAM" id="SignalP"/>
    </source>
</evidence>
<feature type="chain" id="PRO_5030026999" description="Ig-like domain-containing protein" evidence="1">
    <location>
        <begin position="25"/>
        <end position="133"/>
    </location>
</feature>
<dbReference type="EMBL" id="MCHX01000071">
    <property type="protein sequence ID" value="OFJ51309.1"/>
    <property type="molecule type" value="Genomic_DNA"/>
</dbReference>
<dbReference type="AlphaFoldDB" id="A0A1E8PZT2"/>
<accession>A0A1E8PZT2</accession>
<dbReference type="RefSeq" id="WP_070355492.1">
    <property type="nucleotide sequence ID" value="NZ_CP043474.1"/>
</dbReference>
<keyword evidence="1" id="KW-0732">Signal</keyword>
<name>A0A1E8PZT2_9MYCO</name>
<gene>
    <name evidence="2" type="ORF">BEL07_23480</name>
</gene>
<dbReference type="OrthoDB" id="4736801at2"/>
<dbReference type="Proteomes" id="UP000178953">
    <property type="component" value="Unassembled WGS sequence"/>
</dbReference>
<sequence>MRVVVAAAAGLLTAGLLTAPVAGAEPPAPAPPPAAECNEPSCVPGIAPGAVLGAPCTNTTYYVFGVTSWGRIVFCGSPRRLAPRWFRSTELRGVKIEGSNCSGRDGEMAQAPDGLFLSCDARDGASTWTRGDL</sequence>
<evidence type="ECO:0008006" key="4">
    <source>
        <dbReference type="Google" id="ProtNLM"/>
    </source>
</evidence>
<comment type="caution">
    <text evidence="2">The sequence shown here is derived from an EMBL/GenBank/DDBJ whole genome shotgun (WGS) entry which is preliminary data.</text>
</comment>
<keyword evidence="3" id="KW-1185">Reference proteome</keyword>
<proteinExistence type="predicted"/>
<evidence type="ECO:0000313" key="2">
    <source>
        <dbReference type="EMBL" id="OFJ51309.1"/>
    </source>
</evidence>
<organism evidence="2 3">
    <name type="scientific">Mycolicibacterium grossiae</name>
    <dbReference type="NCBI Taxonomy" id="1552759"/>
    <lineage>
        <taxon>Bacteria</taxon>
        <taxon>Bacillati</taxon>
        <taxon>Actinomycetota</taxon>
        <taxon>Actinomycetes</taxon>
        <taxon>Mycobacteriales</taxon>
        <taxon>Mycobacteriaceae</taxon>
        <taxon>Mycolicibacterium</taxon>
    </lineage>
</organism>
<evidence type="ECO:0000313" key="3">
    <source>
        <dbReference type="Proteomes" id="UP000178953"/>
    </source>
</evidence>